<dbReference type="InterPro" id="IPR036322">
    <property type="entry name" value="WD40_repeat_dom_sf"/>
</dbReference>
<keyword evidence="4" id="KW-0539">Nucleus</keyword>
<evidence type="ECO:0000313" key="7">
    <source>
        <dbReference type="Proteomes" id="UP001472866"/>
    </source>
</evidence>
<dbReference type="EMBL" id="CP151501">
    <property type="protein sequence ID" value="WZN58504.1"/>
    <property type="molecule type" value="Genomic_DNA"/>
</dbReference>
<reference evidence="6 7" key="1">
    <citation type="submission" date="2024-03" db="EMBL/GenBank/DDBJ databases">
        <title>Complete genome sequence of the green alga Chloropicon roscoffensis RCC1871.</title>
        <authorList>
            <person name="Lemieux C."/>
            <person name="Pombert J.-F."/>
            <person name="Otis C."/>
            <person name="Turmel M."/>
        </authorList>
    </citation>
    <scope>NUCLEOTIDE SEQUENCE [LARGE SCALE GENOMIC DNA]</scope>
    <source>
        <strain evidence="6 7">RCC1871</strain>
    </source>
</reference>
<evidence type="ECO:0000256" key="1">
    <source>
        <dbReference type="ARBA" id="ARBA00004123"/>
    </source>
</evidence>
<dbReference type="AlphaFoldDB" id="A0AAX4NY71"/>
<name>A0AAX4NY71_9CHLO</name>
<evidence type="ECO:0000256" key="3">
    <source>
        <dbReference type="ARBA" id="ARBA00022737"/>
    </source>
</evidence>
<dbReference type="PANTHER" id="PTHR44040:SF1">
    <property type="entry name" value="RETINOBLASTOMA-BINDING PROTEIN 5"/>
    <property type="match status" value="1"/>
</dbReference>
<proteinExistence type="predicted"/>
<dbReference type="SUPFAM" id="SSF50978">
    <property type="entry name" value="WD40 repeat-like"/>
    <property type="match status" value="1"/>
</dbReference>
<accession>A0AAX4NY71</accession>
<keyword evidence="2" id="KW-0853">WD repeat</keyword>
<dbReference type="GO" id="GO:0048188">
    <property type="term" value="C:Set1C/COMPASS complex"/>
    <property type="evidence" value="ECO:0007669"/>
    <property type="project" value="InterPro"/>
</dbReference>
<dbReference type="InterPro" id="IPR015943">
    <property type="entry name" value="WD40/YVTN_repeat-like_dom_sf"/>
</dbReference>
<evidence type="ECO:0000256" key="2">
    <source>
        <dbReference type="ARBA" id="ARBA00022574"/>
    </source>
</evidence>
<dbReference type="PANTHER" id="PTHR44040">
    <property type="entry name" value="RETINOBLASTOMA-BINDING PROTEIN 5"/>
    <property type="match status" value="1"/>
</dbReference>
<keyword evidence="7" id="KW-1185">Reference proteome</keyword>
<evidence type="ECO:0000256" key="5">
    <source>
        <dbReference type="SAM" id="MobiDB-lite"/>
    </source>
</evidence>
<dbReference type="Gene3D" id="2.130.10.10">
    <property type="entry name" value="YVTN repeat-like/Quinoprotein amine dehydrogenase"/>
    <property type="match status" value="2"/>
</dbReference>
<protein>
    <submittedName>
        <fullName evidence="6">WD40 repeat domain-containing protein</fullName>
    </submittedName>
</protein>
<dbReference type="InterPro" id="IPR037850">
    <property type="entry name" value="RBBP5/Swd1"/>
</dbReference>
<keyword evidence="3" id="KW-0677">Repeat</keyword>
<feature type="region of interest" description="Disordered" evidence="5">
    <location>
        <begin position="378"/>
        <end position="409"/>
    </location>
</feature>
<dbReference type="InterPro" id="IPR001680">
    <property type="entry name" value="WD40_rpt"/>
</dbReference>
<gene>
    <name evidence="6" type="ORF">HKI87_01g00260</name>
</gene>
<dbReference type="SMART" id="SM00320">
    <property type="entry name" value="WD40"/>
    <property type="match status" value="3"/>
</dbReference>
<dbReference type="Proteomes" id="UP001472866">
    <property type="component" value="Chromosome 01"/>
</dbReference>
<organism evidence="6 7">
    <name type="scientific">Chloropicon roscoffensis</name>
    <dbReference type="NCBI Taxonomy" id="1461544"/>
    <lineage>
        <taxon>Eukaryota</taxon>
        <taxon>Viridiplantae</taxon>
        <taxon>Chlorophyta</taxon>
        <taxon>Chloropicophyceae</taxon>
        <taxon>Chloropicales</taxon>
        <taxon>Chloropicaceae</taxon>
        <taxon>Chloropicon</taxon>
    </lineage>
</organism>
<dbReference type="Pfam" id="PF00400">
    <property type="entry name" value="WD40"/>
    <property type="match status" value="1"/>
</dbReference>
<evidence type="ECO:0000256" key="4">
    <source>
        <dbReference type="ARBA" id="ARBA00023242"/>
    </source>
</evidence>
<comment type="subcellular location">
    <subcellularLocation>
        <location evidence="1">Nucleus</location>
    </subcellularLocation>
</comment>
<evidence type="ECO:0000313" key="6">
    <source>
        <dbReference type="EMBL" id="WZN58504.1"/>
    </source>
</evidence>
<sequence length="409" mass="43864">MDVFLLDPGKANGFPTVLEDLIEAPEDHALTCVAFNPKGNLLAAGTQKGSLLIFDFETRGLERNCGCLHPDQAVTSVSFTGDGNRVLTATGFAHESRAPNAVLYDLAEAKIAVEVVLPSPPTFARVHPNGAEFLACFHQGPPVIYSISSAPSSRQVQASVCLPKDKEGSSHPPAWPVTANYLGDGDRVALGNASGEVEIVRNDLAFSVAMRRTAPIADSGAIKAIVENQARTLIALNIAGRSQQGFVRILQLVGGEGEGDRDAECASNVVGDFHDPACFAKGSSLGWVAFSWDNGHLLATSGAESKHHLSVWNLETQKLSCVLESSGLQPVWHAAWRPNRAALVTVNADGNCSVFGKKEKENWSCFAPGFRELEKNEEYVEQEDEFDASPAEQRTPAPPHSRDLVNILT</sequence>